<name>A0AAV3RC22_LITER</name>
<evidence type="ECO:0000313" key="1">
    <source>
        <dbReference type="EMBL" id="GAA0173939.1"/>
    </source>
</evidence>
<dbReference type="AlphaFoldDB" id="A0AAV3RC22"/>
<dbReference type="Proteomes" id="UP001454036">
    <property type="component" value="Unassembled WGS sequence"/>
</dbReference>
<proteinExistence type="predicted"/>
<evidence type="ECO:0000313" key="2">
    <source>
        <dbReference type="Proteomes" id="UP001454036"/>
    </source>
</evidence>
<dbReference type="EMBL" id="BAABME010008836">
    <property type="protein sequence ID" value="GAA0173939.1"/>
    <property type="molecule type" value="Genomic_DNA"/>
</dbReference>
<sequence length="115" mass="12348">MVLEGVSTSAKLSVVAVSSLVTIMSGAPFTTLDGSIPCPPSHVQDPSGYFTVNPLHQLWLRRDKLIISLLISSMSEERMSITVGKTSSRAIWDAVKVALANPSFSSHLDLHDKLG</sequence>
<comment type="caution">
    <text evidence="1">The sequence shown here is derived from an EMBL/GenBank/DDBJ whole genome shotgun (WGS) entry which is preliminary data.</text>
</comment>
<accession>A0AAV3RC22</accession>
<gene>
    <name evidence="1" type="ORF">LIER_27439</name>
</gene>
<reference evidence="1 2" key="1">
    <citation type="submission" date="2024-01" db="EMBL/GenBank/DDBJ databases">
        <title>The complete chloroplast genome sequence of Lithospermum erythrorhizon: insights into the phylogenetic relationship among Boraginaceae species and the maternal lineages of purple gromwells.</title>
        <authorList>
            <person name="Okada T."/>
            <person name="Watanabe K."/>
        </authorList>
    </citation>
    <scope>NUCLEOTIDE SEQUENCE [LARGE SCALE GENOMIC DNA]</scope>
</reference>
<keyword evidence="2" id="KW-1185">Reference proteome</keyword>
<organism evidence="1 2">
    <name type="scientific">Lithospermum erythrorhizon</name>
    <name type="common">Purple gromwell</name>
    <name type="synonym">Lithospermum officinale var. erythrorhizon</name>
    <dbReference type="NCBI Taxonomy" id="34254"/>
    <lineage>
        <taxon>Eukaryota</taxon>
        <taxon>Viridiplantae</taxon>
        <taxon>Streptophyta</taxon>
        <taxon>Embryophyta</taxon>
        <taxon>Tracheophyta</taxon>
        <taxon>Spermatophyta</taxon>
        <taxon>Magnoliopsida</taxon>
        <taxon>eudicotyledons</taxon>
        <taxon>Gunneridae</taxon>
        <taxon>Pentapetalae</taxon>
        <taxon>asterids</taxon>
        <taxon>lamiids</taxon>
        <taxon>Boraginales</taxon>
        <taxon>Boraginaceae</taxon>
        <taxon>Boraginoideae</taxon>
        <taxon>Lithospermeae</taxon>
        <taxon>Lithospermum</taxon>
    </lineage>
</organism>
<protein>
    <submittedName>
        <fullName evidence="1">Uncharacterized protein</fullName>
    </submittedName>
</protein>